<dbReference type="AlphaFoldDB" id="A0A0J6YBI7"/>
<organism evidence="2 3">
    <name type="scientific">Coccidioides immitis RMSCC 2394</name>
    <dbReference type="NCBI Taxonomy" id="404692"/>
    <lineage>
        <taxon>Eukaryota</taxon>
        <taxon>Fungi</taxon>
        <taxon>Dikarya</taxon>
        <taxon>Ascomycota</taxon>
        <taxon>Pezizomycotina</taxon>
        <taxon>Eurotiomycetes</taxon>
        <taxon>Eurotiomycetidae</taxon>
        <taxon>Onygenales</taxon>
        <taxon>Onygenaceae</taxon>
        <taxon>Coccidioides</taxon>
    </lineage>
</organism>
<evidence type="ECO:0000313" key="3">
    <source>
        <dbReference type="Proteomes" id="UP000054565"/>
    </source>
</evidence>
<accession>A0A0J6YBI7</accession>
<proteinExistence type="predicted"/>
<name>A0A0J6YBI7_COCIT</name>
<dbReference type="EMBL" id="DS028096">
    <property type="protein sequence ID" value="KMP06101.1"/>
    <property type="molecule type" value="Genomic_DNA"/>
</dbReference>
<gene>
    <name evidence="2" type="ORF">CIRG_05782</name>
</gene>
<feature type="region of interest" description="Disordered" evidence="1">
    <location>
        <begin position="218"/>
        <end position="244"/>
    </location>
</feature>
<feature type="compositionally biased region" description="Polar residues" evidence="1">
    <location>
        <begin position="224"/>
        <end position="233"/>
    </location>
</feature>
<protein>
    <submittedName>
        <fullName evidence="2">Uncharacterized protein</fullName>
    </submittedName>
</protein>
<dbReference type="Proteomes" id="UP000054565">
    <property type="component" value="Unassembled WGS sequence"/>
</dbReference>
<sequence>MSRLKLQRWYSGRFGATCRFAKTPQLIVAVGQFRRLQPRPDISSGSFVDSISVNGPKLLHPEQRFHAERGQVLARSARCANVHHVTSWDNQLCASFPDFWVFVDSVEERIAEFIFDGRLVGQSGSLVSRKPGVALIVECAPVLTDWPAAAPRSRPSRVLSIHLPHIVVAERDLVVPLVGLGVVGSLPNPESPPAYCIWLANNAIRANVRVILKLLSPRNEGSAPPSSHVITRSRTPHTAGGLQG</sequence>
<evidence type="ECO:0000256" key="1">
    <source>
        <dbReference type="SAM" id="MobiDB-lite"/>
    </source>
</evidence>
<evidence type="ECO:0000313" key="2">
    <source>
        <dbReference type="EMBL" id="KMP06101.1"/>
    </source>
</evidence>
<reference evidence="3" key="1">
    <citation type="journal article" date="2010" name="Genome Res.">
        <title>Population genomic sequencing of Coccidioides fungi reveals recent hybridization and transposon control.</title>
        <authorList>
            <person name="Neafsey D.E."/>
            <person name="Barker B.M."/>
            <person name="Sharpton T.J."/>
            <person name="Stajich J.E."/>
            <person name="Park D.J."/>
            <person name="Whiston E."/>
            <person name="Hung C.-Y."/>
            <person name="McMahan C."/>
            <person name="White J."/>
            <person name="Sykes S."/>
            <person name="Heiman D."/>
            <person name="Young S."/>
            <person name="Zeng Q."/>
            <person name="Abouelleil A."/>
            <person name="Aftuck L."/>
            <person name="Bessette D."/>
            <person name="Brown A."/>
            <person name="FitzGerald M."/>
            <person name="Lui A."/>
            <person name="Macdonald J.P."/>
            <person name="Priest M."/>
            <person name="Orbach M.J."/>
            <person name="Galgiani J.N."/>
            <person name="Kirkland T.N."/>
            <person name="Cole G.T."/>
            <person name="Birren B.W."/>
            <person name="Henn M.R."/>
            <person name="Taylor J.W."/>
            <person name="Rounsley S.D."/>
        </authorList>
    </citation>
    <scope>NUCLEOTIDE SEQUENCE [LARGE SCALE GENOMIC DNA]</scope>
    <source>
        <strain evidence="3">RMSCC 2394</strain>
    </source>
</reference>